<evidence type="ECO:0000256" key="1">
    <source>
        <dbReference type="ARBA" id="ARBA00001936"/>
    </source>
</evidence>
<evidence type="ECO:0000259" key="7">
    <source>
        <dbReference type="PROSITE" id="PS51462"/>
    </source>
</evidence>
<dbReference type="OrthoDB" id="9802805at2"/>
<dbReference type="InterPro" id="IPR015797">
    <property type="entry name" value="NUDIX_hydrolase-like_dom_sf"/>
</dbReference>
<evidence type="ECO:0000256" key="2">
    <source>
        <dbReference type="ARBA" id="ARBA00001946"/>
    </source>
</evidence>
<accession>A0A1L3MRT2</accession>
<evidence type="ECO:0000313" key="9">
    <source>
        <dbReference type="Proteomes" id="UP000181936"/>
    </source>
</evidence>
<protein>
    <submittedName>
        <fullName evidence="8">Coenzyme A pyrophosphatase</fullName>
    </submittedName>
</protein>
<dbReference type="Pfam" id="PF00293">
    <property type="entry name" value="NUDIX"/>
    <property type="match status" value="1"/>
</dbReference>
<dbReference type="CDD" id="cd03426">
    <property type="entry name" value="NUDIX_CoAse_Nudt7"/>
    <property type="match status" value="1"/>
</dbReference>
<sequence>MNNKEILAKIKQHTPSFLGHEQFSKYSVLVPLLHVNGSVHILFEIRADNLRRQPGEICFPGGKIDAEDKSEKFAAIRETSEELGIASTMIEDVYPLDFLLSPFGMIVYPYVGFLTDLESVQPNQSEVKEIFTVPLSYFHKNEPKIYKVHSKLEPEPSFPFELIPGGKNYNWRTRQIDEYFYLYEDKVIWGLTARILSHFIDVMKHR</sequence>
<evidence type="ECO:0000256" key="4">
    <source>
        <dbReference type="ARBA" id="ARBA00022801"/>
    </source>
</evidence>
<reference evidence="8 9" key="1">
    <citation type="journal article" date="2016" name="Sci. Rep.">
        <title>Complete genome sequence and transcriptomic analysis of a novel marine strain Bacillus weihaiensis reveals the mechanism of brown algae degradation.</title>
        <authorList>
            <person name="Zhu Y."/>
            <person name="Chen P."/>
            <person name="Bao Y."/>
            <person name="Men Y."/>
            <person name="Zeng Y."/>
            <person name="Yang J."/>
            <person name="Sun J."/>
            <person name="Sun Y."/>
        </authorList>
    </citation>
    <scope>NUCLEOTIDE SEQUENCE [LARGE SCALE GENOMIC DNA]</scope>
    <source>
        <strain evidence="8 9">Alg07</strain>
    </source>
</reference>
<dbReference type="PANTHER" id="PTHR12992:SF11">
    <property type="entry name" value="MITOCHONDRIAL COENZYME A DIPHOSPHATASE NUDT8"/>
    <property type="match status" value="1"/>
</dbReference>
<keyword evidence="6" id="KW-0464">Manganese</keyword>
<dbReference type="AlphaFoldDB" id="A0A1L3MRT2"/>
<keyword evidence="5" id="KW-0460">Magnesium</keyword>
<dbReference type="Proteomes" id="UP000181936">
    <property type="component" value="Chromosome"/>
</dbReference>
<gene>
    <name evidence="8" type="ORF">A9C19_09955</name>
</gene>
<comment type="cofactor">
    <cofactor evidence="1">
        <name>Mn(2+)</name>
        <dbReference type="ChEBI" id="CHEBI:29035"/>
    </cofactor>
</comment>
<keyword evidence="3" id="KW-0479">Metal-binding</keyword>
<proteinExistence type="predicted"/>
<organism evidence="8 9">
    <name type="scientific">Bacillus weihaiensis</name>
    <dbReference type="NCBI Taxonomy" id="1547283"/>
    <lineage>
        <taxon>Bacteria</taxon>
        <taxon>Bacillati</taxon>
        <taxon>Bacillota</taxon>
        <taxon>Bacilli</taxon>
        <taxon>Bacillales</taxon>
        <taxon>Bacillaceae</taxon>
        <taxon>Bacillus</taxon>
    </lineage>
</organism>
<dbReference type="KEGG" id="bwh:A9C19_09955"/>
<evidence type="ECO:0000256" key="3">
    <source>
        <dbReference type="ARBA" id="ARBA00022723"/>
    </source>
</evidence>
<dbReference type="PANTHER" id="PTHR12992">
    <property type="entry name" value="NUDIX HYDROLASE"/>
    <property type="match status" value="1"/>
</dbReference>
<dbReference type="Gene3D" id="3.90.79.10">
    <property type="entry name" value="Nucleoside Triphosphate Pyrophosphohydrolase"/>
    <property type="match status" value="1"/>
</dbReference>
<dbReference type="SUPFAM" id="SSF55811">
    <property type="entry name" value="Nudix"/>
    <property type="match status" value="1"/>
</dbReference>
<dbReference type="GO" id="GO:0010945">
    <property type="term" value="F:coenzyme A diphosphatase activity"/>
    <property type="evidence" value="ECO:0007669"/>
    <property type="project" value="InterPro"/>
</dbReference>
<feature type="domain" description="Nudix hydrolase" evidence="7">
    <location>
        <begin position="23"/>
        <end position="156"/>
    </location>
</feature>
<dbReference type="InterPro" id="IPR045121">
    <property type="entry name" value="CoAse"/>
</dbReference>
<dbReference type="InterPro" id="IPR000086">
    <property type="entry name" value="NUDIX_hydrolase_dom"/>
</dbReference>
<name>A0A1L3MRT2_9BACI</name>
<dbReference type="GO" id="GO:0046872">
    <property type="term" value="F:metal ion binding"/>
    <property type="evidence" value="ECO:0007669"/>
    <property type="project" value="UniProtKB-KW"/>
</dbReference>
<keyword evidence="9" id="KW-1185">Reference proteome</keyword>
<evidence type="ECO:0000256" key="6">
    <source>
        <dbReference type="ARBA" id="ARBA00023211"/>
    </source>
</evidence>
<keyword evidence="4" id="KW-0378">Hydrolase</keyword>
<comment type="cofactor">
    <cofactor evidence="2">
        <name>Mg(2+)</name>
        <dbReference type="ChEBI" id="CHEBI:18420"/>
    </cofactor>
</comment>
<evidence type="ECO:0000313" key="8">
    <source>
        <dbReference type="EMBL" id="APH05045.1"/>
    </source>
</evidence>
<evidence type="ECO:0000256" key="5">
    <source>
        <dbReference type="ARBA" id="ARBA00022842"/>
    </source>
</evidence>
<dbReference type="PROSITE" id="PS51462">
    <property type="entry name" value="NUDIX"/>
    <property type="match status" value="1"/>
</dbReference>
<dbReference type="STRING" id="1547283.A9C19_09955"/>
<dbReference type="EMBL" id="CP016020">
    <property type="protein sequence ID" value="APH05045.1"/>
    <property type="molecule type" value="Genomic_DNA"/>
</dbReference>
<dbReference type="RefSeq" id="WP_072579838.1">
    <property type="nucleotide sequence ID" value="NZ_CP016020.1"/>
</dbReference>